<feature type="region of interest" description="Disordered" evidence="1">
    <location>
        <begin position="1"/>
        <end position="28"/>
    </location>
</feature>
<organism evidence="2 3">
    <name type="scientific">Rattus norvegicus</name>
    <name type="common">Rat</name>
    <dbReference type="NCBI Taxonomy" id="10116"/>
    <lineage>
        <taxon>Eukaryota</taxon>
        <taxon>Metazoa</taxon>
        <taxon>Chordata</taxon>
        <taxon>Craniata</taxon>
        <taxon>Vertebrata</taxon>
        <taxon>Euteleostomi</taxon>
        <taxon>Mammalia</taxon>
        <taxon>Eutheria</taxon>
        <taxon>Euarchontoglires</taxon>
        <taxon>Glires</taxon>
        <taxon>Rodentia</taxon>
        <taxon>Myomorpha</taxon>
        <taxon>Muroidea</taxon>
        <taxon>Muridae</taxon>
        <taxon>Murinae</taxon>
        <taxon>Rattus</taxon>
    </lineage>
</organism>
<proteinExistence type="predicted"/>
<accession>A6HWN2</accession>
<evidence type="ECO:0000256" key="1">
    <source>
        <dbReference type="SAM" id="MobiDB-lite"/>
    </source>
</evidence>
<dbReference type="AlphaFoldDB" id="A6HWN2"/>
<gene>
    <name evidence="2" type="ORF">rCG_28628</name>
</gene>
<evidence type="ECO:0000313" key="2">
    <source>
        <dbReference type="EMBL" id="EDL82518.1"/>
    </source>
</evidence>
<dbReference type="Proteomes" id="UP000234681">
    <property type="component" value="Chromosome 2"/>
</dbReference>
<dbReference type="EMBL" id="CH473952">
    <property type="protein sequence ID" value="EDL82518.1"/>
    <property type="molecule type" value="Genomic_DNA"/>
</dbReference>
<sequence>MGPLTIPRGEAAIAGSPGDTVEREIRWS</sequence>
<evidence type="ECO:0000313" key="3">
    <source>
        <dbReference type="Proteomes" id="UP000234681"/>
    </source>
</evidence>
<name>A6HWN2_RAT</name>
<reference evidence="3" key="1">
    <citation type="submission" date="2005-09" db="EMBL/GenBank/DDBJ databases">
        <authorList>
            <person name="Mural R.J."/>
            <person name="Li P.W."/>
            <person name="Adams M.D."/>
            <person name="Amanatides P.G."/>
            <person name="Baden-Tillson H."/>
            <person name="Barnstead M."/>
            <person name="Chin S.H."/>
            <person name="Dew I."/>
            <person name="Evans C.A."/>
            <person name="Ferriera S."/>
            <person name="Flanigan M."/>
            <person name="Fosler C."/>
            <person name="Glodek A."/>
            <person name="Gu Z."/>
            <person name="Holt R.A."/>
            <person name="Jennings D."/>
            <person name="Kraft C.L."/>
            <person name="Lu F."/>
            <person name="Nguyen T."/>
            <person name="Nusskern D.R."/>
            <person name="Pfannkoch C.M."/>
            <person name="Sitter C."/>
            <person name="Sutton G.G."/>
            <person name="Venter J.C."/>
            <person name="Wang Z."/>
            <person name="Woodage T."/>
            <person name="Zheng X.H."/>
            <person name="Zhong F."/>
        </authorList>
    </citation>
    <scope>NUCLEOTIDE SEQUENCE [LARGE SCALE GENOMIC DNA]</scope>
    <source>
        <strain>BN</strain>
        <strain evidence="3">Sprague-Dawley</strain>
    </source>
</reference>
<protein>
    <submittedName>
        <fullName evidence="2">RCG28628</fullName>
    </submittedName>
</protein>